<dbReference type="GO" id="GO:0015189">
    <property type="term" value="F:L-lysine transmembrane transporter activity"/>
    <property type="evidence" value="ECO:0007669"/>
    <property type="project" value="TreeGrafter"/>
</dbReference>
<feature type="domain" description="Amino acid permease/ SLC12A" evidence="6">
    <location>
        <begin position="37"/>
        <end position="100"/>
    </location>
</feature>
<evidence type="ECO:0000256" key="1">
    <source>
        <dbReference type="ARBA" id="ARBA00004141"/>
    </source>
</evidence>
<dbReference type="OrthoDB" id="3900342at2759"/>
<comment type="subcellular location">
    <subcellularLocation>
        <location evidence="1">Membrane</location>
        <topology evidence="1">Multi-pass membrane protein</topology>
    </subcellularLocation>
</comment>
<gene>
    <name evidence="7" type="ORF">ONB1V03_LOCUS22279</name>
    <name evidence="8" type="ORF">ONB1V03_LOCUS22432</name>
</gene>
<keyword evidence="2 5" id="KW-0812">Transmembrane</keyword>
<dbReference type="Gene3D" id="1.20.1740.10">
    <property type="entry name" value="Amino acid/polyamine transporter I"/>
    <property type="match status" value="1"/>
</dbReference>
<dbReference type="InterPro" id="IPR004841">
    <property type="entry name" value="AA-permease/SLC12A_dom"/>
</dbReference>
<evidence type="ECO:0000313" key="7">
    <source>
        <dbReference type="EMBL" id="CAD7665722.1"/>
    </source>
</evidence>
<dbReference type="EMBL" id="CAJPVJ010050037">
    <property type="protein sequence ID" value="CAG2183011.1"/>
    <property type="molecule type" value="Genomic_DNA"/>
</dbReference>
<evidence type="ECO:0000256" key="3">
    <source>
        <dbReference type="ARBA" id="ARBA00022989"/>
    </source>
</evidence>
<dbReference type="GO" id="GO:0005886">
    <property type="term" value="C:plasma membrane"/>
    <property type="evidence" value="ECO:0007669"/>
    <property type="project" value="TreeGrafter"/>
</dbReference>
<evidence type="ECO:0000313" key="9">
    <source>
        <dbReference type="Proteomes" id="UP000728032"/>
    </source>
</evidence>
<feature type="non-terminal residue" evidence="7">
    <location>
        <position position="1"/>
    </location>
</feature>
<name>A0A7R9MSR3_9ACAR</name>
<accession>A0A7R9MSR3</accession>
<dbReference type="EMBL" id="CAJPVJ010048646">
    <property type="protein sequence ID" value="CAG2182858.1"/>
    <property type="molecule type" value="Genomic_DNA"/>
</dbReference>
<dbReference type="GO" id="GO:0097638">
    <property type="term" value="P:L-arginine import across plasma membrane"/>
    <property type="evidence" value="ECO:0007669"/>
    <property type="project" value="TreeGrafter"/>
</dbReference>
<feature type="transmembrane region" description="Helical" evidence="5">
    <location>
        <begin position="34"/>
        <end position="53"/>
    </location>
</feature>
<evidence type="ECO:0000256" key="5">
    <source>
        <dbReference type="SAM" id="Phobius"/>
    </source>
</evidence>
<proteinExistence type="predicted"/>
<feature type="transmembrane region" description="Helical" evidence="5">
    <location>
        <begin position="74"/>
        <end position="99"/>
    </location>
</feature>
<dbReference type="Pfam" id="PF00324">
    <property type="entry name" value="AA_permease"/>
    <property type="match status" value="1"/>
</dbReference>
<protein>
    <recommendedName>
        <fullName evidence="6">Amino acid permease/ SLC12A domain-containing protein</fullName>
    </recommendedName>
</protein>
<reference evidence="7" key="1">
    <citation type="submission" date="2020-11" db="EMBL/GenBank/DDBJ databases">
        <authorList>
            <person name="Tran Van P."/>
        </authorList>
    </citation>
    <scope>NUCLEOTIDE SEQUENCE</scope>
</reference>
<evidence type="ECO:0000256" key="2">
    <source>
        <dbReference type="ARBA" id="ARBA00022692"/>
    </source>
</evidence>
<dbReference type="AlphaFoldDB" id="A0A7R9MSR3"/>
<sequence length="102" mass="11476">MPSFADHSKWIYITGKYRKVKCQKGKNIQMDPEVILFGLMAGAATCFYGFIGFDMIATTGEEVKNPAKAIPLSIIYSLLVIFVCYCGVSAIQTLMWPYYDQN</sequence>
<keyword evidence="3 5" id="KW-1133">Transmembrane helix</keyword>
<keyword evidence="4 5" id="KW-0472">Membrane</keyword>
<evidence type="ECO:0000313" key="8">
    <source>
        <dbReference type="EMBL" id="CAD7665875.1"/>
    </source>
</evidence>
<evidence type="ECO:0000256" key="4">
    <source>
        <dbReference type="ARBA" id="ARBA00023136"/>
    </source>
</evidence>
<dbReference type="GO" id="GO:0061459">
    <property type="term" value="F:L-arginine transmembrane transporter activity"/>
    <property type="evidence" value="ECO:0007669"/>
    <property type="project" value="TreeGrafter"/>
</dbReference>
<organism evidence="7">
    <name type="scientific">Oppiella nova</name>
    <dbReference type="NCBI Taxonomy" id="334625"/>
    <lineage>
        <taxon>Eukaryota</taxon>
        <taxon>Metazoa</taxon>
        <taxon>Ecdysozoa</taxon>
        <taxon>Arthropoda</taxon>
        <taxon>Chelicerata</taxon>
        <taxon>Arachnida</taxon>
        <taxon>Acari</taxon>
        <taxon>Acariformes</taxon>
        <taxon>Sarcoptiformes</taxon>
        <taxon>Oribatida</taxon>
        <taxon>Brachypylina</taxon>
        <taxon>Oppioidea</taxon>
        <taxon>Oppiidae</taxon>
        <taxon>Oppiella</taxon>
    </lineage>
</organism>
<dbReference type="Proteomes" id="UP000728032">
    <property type="component" value="Unassembled WGS sequence"/>
</dbReference>
<dbReference type="PANTHER" id="PTHR43243:SF105">
    <property type="entry name" value="CATIONIC AMINO ACID TRANSPORTER C-TERMINAL DOMAIN-CONTAINING PROTEIN"/>
    <property type="match status" value="1"/>
</dbReference>
<dbReference type="PANTHER" id="PTHR43243">
    <property type="entry name" value="INNER MEMBRANE TRANSPORTER YGJI-RELATED"/>
    <property type="match status" value="1"/>
</dbReference>
<dbReference type="EMBL" id="OC963471">
    <property type="protein sequence ID" value="CAD7665722.1"/>
    <property type="molecule type" value="Genomic_DNA"/>
</dbReference>
<keyword evidence="9" id="KW-1185">Reference proteome</keyword>
<dbReference type="EMBL" id="OC964862">
    <property type="protein sequence ID" value="CAD7665875.1"/>
    <property type="molecule type" value="Genomic_DNA"/>
</dbReference>
<evidence type="ECO:0000259" key="6">
    <source>
        <dbReference type="Pfam" id="PF00324"/>
    </source>
</evidence>
<dbReference type="GO" id="GO:0000064">
    <property type="term" value="F:L-ornithine transmembrane transporter activity"/>
    <property type="evidence" value="ECO:0007669"/>
    <property type="project" value="TreeGrafter"/>
</dbReference>